<comment type="caution">
    <text evidence="2">The sequence shown here is derived from an EMBL/GenBank/DDBJ whole genome shotgun (WGS) entry which is preliminary data.</text>
</comment>
<feature type="region of interest" description="Disordered" evidence="1">
    <location>
        <begin position="141"/>
        <end position="188"/>
    </location>
</feature>
<evidence type="ECO:0008006" key="4">
    <source>
        <dbReference type="Google" id="ProtNLM"/>
    </source>
</evidence>
<proteinExistence type="predicted"/>
<dbReference type="Gene3D" id="3.40.50.300">
    <property type="entry name" value="P-loop containing nucleotide triphosphate hydrolases"/>
    <property type="match status" value="1"/>
</dbReference>
<dbReference type="AlphaFoldDB" id="A0AA36HV00"/>
<gene>
    <name evidence="2" type="ORF">EVOR1521_LOCUS4174</name>
</gene>
<sequence length="188" mass="19783">MRRAVREPSGQPELLGMEEAKAAIREAITLPLQMADLDRIFWRSAERGALLLSGPAGSGKRAAAEAAASEANAQVLHLGAREAQSNFCRTALAASSTKPVLVLIEDLESAPEAALRIRRCLGEVARAKSRVVCVATAGSDPSAFLQPRESAPQAEERSAEPRSGQILGEQKVGDRSQEAGLSGGNLSD</sequence>
<accession>A0AA36HV00</accession>
<dbReference type="EMBL" id="CAUJNA010000269">
    <property type="protein sequence ID" value="CAJ1374688.1"/>
    <property type="molecule type" value="Genomic_DNA"/>
</dbReference>
<evidence type="ECO:0000313" key="3">
    <source>
        <dbReference type="Proteomes" id="UP001178507"/>
    </source>
</evidence>
<name>A0AA36HV00_9DINO</name>
<protein>
    <recommendedName>
        <fullName evidence="4">ATPase AAA-type core domain-containing protein</fullName>
    </recommendedName>
</protein>
<evidence type="ECO:0000313" key="2">
    <source>
        <dbReference type="EMBL" id="CAJ1374688.1"/>
    </source>
</evidence>
<keyword evidence="3" id="KW-1185">Reference proteome</keyword>
<dbReference type="Proteomes" id="UP001178507">
    <property type="component" value="Unassembled WGS sequence"/>
</dbReference>
<dbReference type="InterPro" id="IPR027417">
    <property type="entry name" value="P-loop_NTPase"/>
</dbReference>
<reference evidence="2" key="1">
    <citation type="submission" date="2023-08" db="EMBL/GenBank/DDBJ databases">
        <authorList>
            <person name="Chen Y."/>
            <person name="Shah S."/>
            <person name="Dougan E. K."/>
            <person name="Thang M."/>
            <person name="Chan C."/>
        </authorList>
    </citation>
    <scope>NUCLEOTIDE SEQUENCE</scope>
</reference>
<organism evidence="2 3">
    <name type="scientific">Effrenium voratum</name>
    <dbReference type="NCBI Taxonomy" id="2562239"/>
    <lineage>
        <taxon>Eukaryota</taxon>
        <taxon>Sar</taxon>
        <taxon>Alveolata</taxon>
        <taxon>Dinophyceae</taxon>
        <taxon>Suessiales</taxon>
        <taxon>Symbiodiniaceae</taxon>
        <taxon>Effrenium</taxon>
    </lineage>
</organism>
<dbReference type="SUPFAM" id="SSF52540">
    <property type="entry name" value="P-loop containing nucleoside triphosphate hydrolases"/>
    <property type="match status" value="1"/>
</dbReference>
<evidence type="ECO:0000256" key="1">
    <source>
        <dbReference type="SAM" id="MobiDB-lite"/>
    </source>
</evidence>